<dbReference type="InterPro" id="IPR003410">
    <property type="entry name" value="HYR_dom"/>
</dbReference>
<dbReference type="Proteomes" id="UP000460416">
    <property type="component" value="Unassembled WGS sequence"/>
</dbReference>
<evidence type="ECO:0000313" key="4">
    <source>
        <dbReference type="EMBL" id="MUP43624.1"/>
    </source>
</evidence>
<proteinExistence type="predicted"/>
<keyword evidence="1" id="KW-0732">Signal</keyword>
<dbReference type="CDD" id="cd05819">
    <property type="entry name" value="NHL"/>
    <property type="match status" value="1"/>
</dbReference>
<evidence type="ECO:0000259" key="3">
    <source>
        <dbReference type="PROSITE" id="PS50825"/>
    </source>
</evidence>
<dbReference type="RefSeq" id="WP_156277491.1">
    <property type="nucleotide sequence ID" value="NZ_BAABGI010000004.1"/>
</dbReference>
<feature type="domain" description="HYR" evidence="3">
    <location>
        <begin position="535"/>
        <end position="618"/>
    </location>
</feature>
<evidence type="ECO:0000313" key="5">
    <source>
        <dbReference type="Proteomes" id="UP000460416"/>
    </source>
</evidence>
<keyword evidence="5" id="KW-1185">Reference proteome</keyword>
<sequence length="1361" mass="149352">MISAADIPVFKGASTKRACTFILFLLGFIPAVFGQDPADIVPSYIWQDKVDLPTVSATDLNVEDITISIATDSKGNVYTLSFGNGVQKRDSDGNLISTIIPANQLDNPVDLAVDNNDIIYVADYLAQGSCSDNGKIKAFDQNGQLLSSKIQLTSFYRPIGIEFDSDNNLYVAEYNQANSGCENDELSRLRVYKTDGSILTNDTDISQPYRVAVDSQKRVFVSQGDGRLLMLDSNLNLIKSISNLQSPASIAVDSFDYLHVLEYADRVDFNDFINYESIDLLAVAREVRDGINNEDFVVKIFDANQVLVKTFVDKIDFPLDITFNQCDRMYVDNSEIFGVNFFGAYIPSRLEFDLEIYERTPAFDITKPEITCPADITVQAQTGNDFAIVNYATATATDACGVSVQRISGLSSGSQFPIGENYVDFEATDGFGNKSSCRLSITVEGEDPEDTPPEFENCPADIPKNNDTGQCAAVVTFATPVVTDDSGSITPTRTDGSGLNSGDEFPVGITTIIYEADDGVNGPVTCSFDIIVSDNEDPVFTSCLTENPSFTIQEGENHILNDYASQVTVTDNCSNGLNPVQTPAPGTPINEDQVVTITVTDEAGNISEPCSFTVEIIQEAAPEPTFDCPVESELEPLYYGENCSVSVPEYEILNPQNFDAEPYLVQTYSENENSVSVTLQVYDGEGGELVDVCSFNVDLIDDLSPTISNCPTDNLSFTIQEGENHILNDYTSQVTVADNCSTGLIPVQTPAPGTPINEDQVVTITVTDEAGNISEPCSFTVEIIQEATPEPTFDCPAEDSFQPITKGANCEYEIPDYRDQITNPQNFTEFRVLQNYIKGDDLLQVSLEVYDGDELMGICEFDVPLVDETAPQFTDCVNRNIEIEIPEGGNWTMEDFRDDFELTDNCDQDLAITQDPEPGTPITETTDVRVRATDDSGRSATCLFTVNIVEVAQGEIILNCPGEYEIYPNENCEYIVPPFSEILDFSPADAEISQSIEAGSVLDLNSDLYINITASFNGQTENCAINLIPVSELEITCPGDIMLSLAGSEQISLPDYRDELIVDATCSQVEIVQVPAPGTPVSDDLEISFEVNDDLGNSTRCSFQLDIVREDELMINCPGNKEFEYDANCSFILPDFTDEAEVNNGEGLVVSQQPAPGTIISVAETEVSLFVENENGRKSCSFFVYLEDNTPPELRLKDISLQLNTEGMASISLGNIDNGSFDNCDAEIIYTLSRTEFSCKNVGENQVQVTAEDTNGNVSTATATVTIIAAEGICEEIVEEFEYIFVYPNPNTGNFKISVPTGEKIERVEVFDHRGRFITAKDFEPTDLEYAMQIGYLQEAVYVLKIVTNERTVAKRIIYKY</sequence>
<dbReference type="OrthoDB" id="9805017at2"/>
<dbReference type="Pfam" id="PF18962">
    <property type="entry name" value="Por_Secre_tail"/>
    <property type="match status" value="1"/>
</dbReference>
<comment type="caution">
    <text evidence="4">The sequence shown here is derived from an EMBL/GenBank/DDBJ whole genome shotgun (WGS) entry which is preliminary data.</text>
</comment>
<accession>A0A7K1LS37</accession>
<reference evidence="4 5" key="1">
    <citation type="submission" date="2019-07" db="EMBL/GenBank/DDBJ databases">
        <title>Gramella aestuarii sp. nov., isolated from a tidal flat, and emended description of Gramella echinicola.</title>
        <authorList>
            <person name="Liu L."/>
        </authorList>
    </citation>
    <scope>NUCLEOTIDE SEQUENCE [LARGE SCALE GENOMIC DNA]</scope>
    <source>
        <strain evidence="4 5">BS12</strain>
    </source>
</reference>
<dbReference type="Gene3D" id="2.120.10.30">
    <property type="entry name" value="TolB, C-terminal domain"/>
    <property type="match status" value="1"/>
</dbReference>
<dbReference type="EMBL" id="VJVW01000005">
    <property type="protein sequence ID" value="MUP43624.1"/>
    <property type="molecule type" value="Genomic_DNA"/>
</dbReference>
<feature type="domain" description="HYR" evidence="3">
    <location>
        <begin position="866"/>
        <end position="950"/>
    </location>
</feature>
<evidence type="ECO:0000256" key="2">
    <source>
        <dbReference type="ARBA" id="ARBA00022737"/>
    </source>
</evidence>
<name>A0A7K1LS37_9FLAO</name>
<evidence type="ECO:0000256" key="1">
    <source>
        <dbReference type="ARBA" id="ARBA00022729"/>
    </source>
</evidence>
<feature type="domain" description="HYR" evidence="3">
    <location>
        <begin position="448"/>
        <end position="534"/>
    </location>
</feature>
<dbReference type="SUPFAM" id="SSF101898">
    <property type="entry name" value="NHL repeat"/>
    <property type="match status" value="1"/>
</dbReference>
<feature type="domain" description="HYR" evidence="3">
    <location>
        <begin position="700"/>
        <end position="785"/>
    </location>
</feature>
<protein>
    <submittedName>
        <fullName evidence="4">HYR domain-containing protein</fullName>
    </submittedName>
</protein>
<organism evidence="4 5">
    <name type="scientific">Christiangramia aestuarii</name>
    <dbReference type="NCBI Taxonomy" id="1028746"/>
    <lineage>
        <taxon>Bacteria</taxon>
        <taxon>Pseudomonadati</taxon>
        <taxon>Bacteroidota</taxon>
        <taxon>Flavobacteriia</taxon>
        <taxon>Flavobacteriales</taxon>
        <taxon>Flavobacteriaceae</taxon>
        <taxon>Christiangramia</taxon>
    </lineage>
</organism>
<dbReference type="PANTHER" id="PTHR24273:SF32">
    <property type="entry name" value="HYALIN"/>
    <property type="match status" value="1"/>
</dbReference>
<feature type="domain" description="HYR" evidence="3">
    <location>
        <begin position="363"/>
        <end position="445"/>
    </location>
</feature>
<dbReference type="NCBIfam" id="TIGR04183">
    <property type="entry name" value="Por_Secre_tail"/>
    <property type="match status" value="1"/>
</dbReference>
<dbReference type="InterPro" id="IPR011042">
    <property type="entry name" value="6-blade_b-propeller_TolB-like"/>
</dbReference>
<keyword evidence="2" id="KW-0677">Repeat</keyword>
<dbReference type="Pfam" id="PF02494">
    <property type="entry name" value="HYR"/>
    <property type="match status" value="3"/>
</dbReference>
<dbReference type="InterPro" id="IPR026444">
    <property type="entry name" value="Secre_tail"/>
</dbReference>
<dbReference type="PANTHER" id="PTHR24273">
    <property type="entry name" value="FI04643P-RELATED"/>
    <property type="match status" value="1"/>
</dbReference>
<gene>
    <name evidence="4" type="ORF">FLP08_13655</name>
</gene>
<dbReference type="PROSITE" id="PS50825">
    <property type="entry name" value="HYR"/>
    <property type="match status" value="5"/>
</dbReference>